<dbReference type="Pfam" id="PF00089">
    <property type="entry name" value="Trypsin"/>
    <property type="match status" value="1"/>
</dbReference>
<sequence length="328" mass="37070">MFYQLVGQHIRDCILTECLLWHASSECGVRPLYDSRIGHSRIIGGQEAEVGEFPWQVSIQENDHHFCGGSILSEWWILTVAHCFYSQELSPTELTVRVGTNDLTTSPMELQVTNIIRHKDFKRHSMDNDIALLLLANPLTFNEQTVPICMPLQPTPPSWQECWVAGWGTTNSADKESMNMDLMKVPMRITDWKECLQLFPSLTTNMLCASYGNESFDACQGDSGGPLVCNQESDGRWYQVGIISWGKSCGQKGSPGIYTVLANYILWIEKITQIEGKPLDLNSQMVSVKKKTRKNNQTSKCPALNYPQSWLLPCLLSFALLRALSNWE</sequence>
<keyword evidence="1" id="KW-0645">Protease</keyword>
<reference evidence="6" key="1">
    <citation type="submission" date="2024-01" db="EMBL/GenBank/DDBJ databases">
        <title>GRCr8: a new rat reference genome assembly contstructed from accurate long reads and long range scaffolding.</title>
        <authorList>
            <person name="Doris P.A."/>
            <person name="Kalbfleisch T."/>
            <person name="Li K."/>
            <person name="Howe K."/>
            <person name="Wood J."/>
        </authorList>
    </citation>
    <scope>NUCLEOTIDE SEQUENCE [LARGE SCALE GENOMIC DNA]</scope>
    <source>
        <strain evidence="6">Brown Norway</strain>
    </source>
</reference>
<dbReference type="InterPro" id="IPR033116">
    <property type="entry name" value="TRYPSIN_SER"/>
</dbReference>
<evidence type="ECO:0000259" key="5">
    <source>
        <dbReference type="PROSITE" id="PS50240"/>
    </source>
</evidence>
<dbReference type="GeneTree" id="ENSGT00940000156020"/>
<reference evidence="6" key="2">
    <citation type="submission" date="2025-08" db="UniProtKB">
        <authorList>
            <consortium name="Ensembl"/>
        </authorList>
    </citation>
    <scope>IDENTIFICATION</scope>
    <source>
        <strain evidence="6">Brown Norway</strain>
    </source>
</reference>
<evidence type="ECO:0000256" key="4">
    <source>
        <dbReference type="ARBA" id="ARBA00023157"/>
    </source>
</evidence>
<dbReference type="Gene3D" id="2.40.10.10">
    <property type="entry name" value="Trypsin-like serine proteases"/>
    <property type="match status" value="1"/>
</dbReference>
<accession>A0ABK0L995</accession>
<dbReference type="PRINTS" id="PR00722">
    <property type="entry name" value="CHYMOTRYPSIN"/>
</dbReference>
<dbReference type="SUPFAM" id="SSF50494">
    <property type="entry name" value="Trypsin-like serine proteases"/>
    <property type="match status" value="1"/>
</dbReference>
<organism evidence="6 7">
    <name type="scientific">Rattus norvegicus</name>
    <name type="common">Rat</name>
    <dbReference type="NCBI Taxonomy" id="10116"/>
    <lineage>
        <taxon>Eukaryota</taxon>
        <taxon>Metazoa</taxon>
        <taxon>Chordata</taxon>
        <taxon>Craniata</taxon>
        <taxon>Vertebrata</taxon>
        <taxon>Euteleostomi</taxon>
        <taxon>Mammalia</taxon>
        <taxon>Eutheria</taxon>
        <taxon>Euarchontoglires</taxon>
        <taxon>Glires</taxon>
        <taxon>Rodentia</taxon>
        <taxon>Myomorpha</taxon>
        <taxon>Muroidea</taxon>
        <taxon>Muridae</taxon>
        <taxon>Murinae</taxon>
        <taxon>Rattus</taxon>
    </lineage>
</organism>
<keyword evidence="3" id="KW-0720">Serine protease</keyword>
<dbReference type="PANTHER" id="PTHR24252:SF7">
    <property type="entry name" value="HYALIN"/>
    <property type="match status" value="1"/>
</dbReference>
<dbReference type="PROSITE" id="PS50240">
    <property type="entry name" value="TRYPSIN_DOM"/>
    <property type="match status" value="1"/>
</dbReference>
<dbReference type="PROSITE" id="PS00135">
    <property type="entry name" value="TRYPSIN_SER"/>
    <property type="match status" value="1"/>
</dbReference>
<name>A0ABK0L995_RAT</name>
<dbReference type="SMART" id="SM00020">
    <property type="entry name" value="Tryp_SPc"/>
    <property type="match status" value="1"/>
</dbReference>
<keyword evidence="7" id="KW-1185">Reference proteome</keyword>
<dbReference type="CDD" id="cd00190">
    <property type="entry name" value="Tryp_SPc"/>
    <property type="match status" value="1"/>
</dbReference>
<dbReference type="InterPro" id="IPR043504">
    <property type="entry name" value="Peptidase_S1_PA_chymotrypsin"/>
</dbReference>
<evidence type="ECO:0000256" key="2">
    <source>
        <dbReference type="ARBA" id="ARBA00022801"/>
    </source>
</evidence>
<dbReference type="Ensembl" id="ENSRNOT00000140592.1">
    <property type="protein sequence ID" value="ENSRNOP00000101566.1"/>
    <property type="gene ID" value="ENSRNOG00000047258.4"/>
</dbReference>
<proteinExistence type="predicted"/>
<keyword evidence="2" id="KW-0378">Hydrolase</keyword>
<gene>
    <name evidence="6" type="primary">Prss55</name>
</gene>
<protein>
    <submittedName>
        <fullName evidence="6">Serine protease 55</fullName>
    </submittedName>
</protein>
<evidence type="ECO:0000313" key="6">
    <source>
        <dbReference type="Ensembl" id="ENSRNOP00000101566.1"/>
    </source>
</evidence>
<dbReference type="Proteomes" id="UP000002494">
    <property type="component" value="Chromosome 15"/>
</dbReference>
<dbReference type="RGD" id="1586875">
    <property type="gene designation" value="Prss55"/>
</dbReference>
<keyword evidence="4" id="KW-1015">Disulfide bond</keyword>
<evidence type="ECO:0000256" key="1">
    <source>
        <dbReference type="ARBA" id="ARBA00022670"/>
    </source>
</evidence>
<evidence type="ECO:0000256" key="3">
    <source>
        <dbReference type="ARBA" id="ARBA00022825"/>
    </source>
</evidence>
<dbReference type="InterPro" id="IPR009003">
    <property type="entry name" value="Peptidase_S1_PA"/>
</dbReference>
<dbReference type="InterPro" id="IPR001314">
    <property type="entry name" value="Peptidase_S1A"/>
</dbReference>
<feature type="domain" description="Peptidase S1" evidence="5">
    <location>
        <begin position="42"/>
        <end position="273"/>
    </location>
</feature>
<evidence type="ECO:0000313" key="7">
    <source>
        <dbReference type="Proteomes" id="UP000002494"/>
    </source>
</evidence>
<dbReference type="InterPro" id="IPR001254">
    <property type="entry name" value="Trypsin_dom"/>
</dbReference>
<reference evidence="6" key="3">
    <citation type="submission" date="2025-09" db="UniProtKB">
        <authorList>
            <consortium name="Ensembl"/>
        </authorList>
    </citation>
    <scope>IDENTIFICATION</scope>
    <source>
        <strain evidence="6">Brown Norway</strain>
    </source>
</reference>
<dbReference type="PANTHER" id="PTHR24252">
    <property type="entry name" value="ACROSIN-RELATED"/>
    <property type="match status" value="1"/>
</dbReference>